<keyword evidence="1" id="KW-0812">Transmembrane</keyword>
<gene>
    <name evidence="2" type="ordered locus">MCAN_04701</name>
</gene>
<protein>
    <recommendedName>
        <fullName evidence="4">1,4-dihydroxy-2-naphthoate octaprenyltransferase</fullName>
    </recommendedName>
</protein>
<dbReference type="EMBL" id="HE572590">
    <property type="protein sequence ID" value="CCC42810.1"/>
    <property type="molecule type" value="Genomic_DNA"/>
</dbReference>
<dbReference type="Proteomes" id="UP000008896">
    <property type="component" value="Chromosome"/>
</dbReference>
<evidence type="ECO:0008006" key="4">
    <source>
        <dbReference type="Google" id="ProtNLM"/>
    </source>
</evidence>
<evidence type="ECO:0000313" key="2">
    <source>
        <dbReference type="EMBL" id="CCC42810.1"/>
    </source>
</evidence>
<dbReference type="AlphaFoldDB" id="A0AB72XH63"/>
<evidence type="ECO:0000313" key="3">
    <source>
        <dbReference type="Proteomes" id="UP000008896"/>
    </source>
</evidence>
<name>A0AB72XH63_MYCCP</name>
<evidence type="ECO:0000256" key="1">
    <source>
        <dbReference type="SAM" id="Phobius"/>
    </source>
</evidence>
<sequence>MGAGGWEVVLASLPYGLLCTTVLMGKHIDKIGYDEPLGIRTLPVLLGETCARTVTLAMMVGFYLLIAVNVMLAAMPWPRCWSPGAAPAGESVALFPATAAPAAATGVSGVAAVVCRVGLAARASGRCAAGCGPGDRCLAARLVIFAD</sequence>
<proteinExistence type="predicted"/>
<keyword evidence="1" id="KW-1133">Transmembrane helix</keyword>
<organism evidence="2 3">
    <name type="scientific">Mycobacterium canettii (strain CIPT 140010059)</name>
    <dbReference type="NCBI Taxonomy" id="1048245"/>
    <lineage>
        <taxon>Bacteria</taxon>
        <taxon>Bacillati</taxon>
        <taxon>Actinomycetota</taxon>
        <taxon>Actinomycetes</taxon>
        <taxon>Mycobacteriales</taxon>
        <taxon>Mycobacteriaceae</taxon>
        <taxon>Mycobacterium</taxon>
        <taxon>Mycobacterium tuberculosis complex</taxon>
    </lineage>
</organism>
<keyword evidence="1" id="KW-0472">Membrane</keyword>
<reference evidence="2 3" key="1">
    <citation type="journal article" date="2012" name="PLoS Negl. Trop. Dis.">
        <title>The Genome of Mycobacterium Africanum West African 2 Reveals a Lineage-Specific Locus and Genome Erosion Common to the M. tuberculosis Complex.</title>
        <authorList>
            <person name="Bentley S.D."/>
            <person name="Comas I."/>
            <person name="Bryant J.M."/>
            <person name="Walker D."/>
            <person name="Smith N.H."/>
            <person name="Harris S.R."/>
            <person name="Thurston S."/>
            <person name="Gagneux S."/>
            <person name="Wood J."/>
            <person name="Antonio M."/>
            <person name="Quail M.A."/>
            <person name="Gehre F."/>
            <person name="Adegbola R.A."/>
            <person name="Parkhill J."/>
            <person name="de Jong B.C."/>
        </authorList>
    </citation>
    <scope>NUCLEOTIDE SEQUENCE [LARGE SCALE GENOMIC DNA]</scope>
    <source>
        <strain evidence="2 3">CIPT 140010059</strain>
    </source>
</reference>
<dbReference type="KEGG" id="mce:MCAN_04701"/>
<accession>A0AB72XH63</accession>
<feature type="non-terminal residue" evidence="2">
    <location>
        <position position="147"/>
    </location>
</feature>
<reference evidence="2 3" key="2">
    <citation type="journal article" date="2013" name="Nat. Genet.">
        <title>Genomic analysis of smooth tubercle bacilli provides insights into ancestry and pathoadaptation of Mycobacterium tuberculosis.</title>
        <authorList>
            <person name="Supply P."/>
            <person name="Marceau M."/>
            <person name="Mangenot S."/>
            <person name="Roche D."/>
            <person name="Rouanet C."/>
            <person name="Khanna V."/>
            <person name="Majlessi L."/>
            <person name="Criscuolo A."/>
            <person name="Tap J."/>
            <person name="Pawlik A."/>
            <person name="Fiette L."/>
            <person name="Orgeur M."/>
            <person name="Fabre M."/>
            <person name="Parmentier C."/>
            <person name="Frigui W."/>
            <person name="Simeone R."/>
            <person name="Boritsch E.C."/>
            <person name="Debrie A.S."/>
            <person name="Willery E."/>
            <person name="Walker D."/>
            <person name="Quail M.A."/>
            <person name="Ma L."/>
            <person name="Bouchier C."/>
            <person name="Salvignol G."/>
            <person name="Sayes F."/>
            <person name="Cascioferro A."/>
            <person name="Seemann T."/>
            <person name="Barbe V."/>
            <person name="Locht C."/>
            <person name="Gutierrez M.C."/>
            <person name="Leclerc C."/>
            <person name="Bentley S.D."/>
            <person name="Stinear T.P."/>
            <person name="Brisse S."/>
            <person name="Medigue C."/>
            <person name="Parkhill J."/>
            <person name="Cruveiller S."/>
            <person name="Brosch R."/>
        </authorList>
    </citation>
    <scope>NUCLEOTIDE SEQUENCE [LARGE SCALE GENOMIC DNA]</scope>
    <source>
        <strain evidence="2 3">CIPT 140010059</strain>
    </source>
</reference>
<feature type="transmembrane region" description="Helical" evidence="1">
    <location>
        <begin position="54"/>
        <end position="74"/>
    </location>
</feature>